<dbReference type="InterPro" id="IPR007594">
    <property type="entry name" value="RFT1"/>
</dbReference>
<evidence type="ECO:0000256" key="1">
    <source>
        <dbReference type="ARBA" id="ARBA00004477"/>
    </source>
</evidence>
<feature type="transmembrane region" description="Helical" evidence="10">
    <location>
        <begin position="80"/>
        <end position="104"/>
    </location>
</feature>
<dbReference type="EMBL" id="ML004906">
    <property type="protein sequence ID" value="RKP22183.1"/>
    <property type="molecule type" value="Genomic_DNA"/>
</dbReference>
<dbReference type="Proteomes" id="UP000281549">
    <property type="component" value="Unassembled WGS sequence"/>
</dbReference>
<sequence>MGVFQQSSNLVLFNAFSRIFSFFLNNVLVRNINTDVLGLVNGRFEYLGQTILFLSREGIRVSLLRHNLKKEDQDIKKRKFINTCWLVIPLGVCISSILYLIALSTPPQEIRDSPNLLSVYQKTILLYITACFAEFSFEPIYVLIQNSLDYRDRIVADFLAIMVRSTVCILFLSGNKSEDYETQLSKGCLVFGTSQLASSVTLTIAYFYIGLKKCKKDDWPIKNMYGYLPTIPKFEVESYYANLVKTITKQSLLKHILTTGDTITLNFLSSLKDQGVYSVVSNYGSLVARILLQPIEEICRNYFSVQFGEYSLLDNEERSHYCDILVKILLGSNWSNAGIKESLSVYCYYVFFISINGILEAFLQSFITAKSIGSFIAHISSQIYHELSTSNVLIRILIGLALFGCLFLTM</sequence>
<evidence type="ECO:0000256" key="5">
    <source>
        <dbReference type="ARBA" id="ARBA00022824"/>
    </source>
</evidence>
<accession>A0A4P9YQT5</accession>
<evidence type="ECO:0000256" key="9">
    <source>
        <dbReference type="ARBA" id="ARBA00045912"/>
    </source>
</evidence>
<comment type="caution">
    <text evidence="10">Lacks conserved residue(s) required for the propagation of feature annotation.</text>
</comment>
<evidence type="ECO:0000256" key="10">
    <source>
        <dbReference type="RuleBase" id="RU365067"/>
    </source>
</evidence>
<evidence type="ECO:0000256" key="7">
    <source>
        <dbReference type="ARBA" id="ARBA00023136"/>
    </source>
</evidence>
<dbReference type="GO" id="GO:0034203">
    <property type="term" value="P:glycolipid translocation"/>
    <property type="evidence" value="ECO:0007669"/>
    <property type="project" value="TreeGrafter"/>
</dbReference>
<keyword evidence="10" id="KW-0813">Transport</keyword>
<evidence type="ECO:0000256" key="4">
    <source>
        <dbReference type="ARBA" id="ARBA00022692"/>
    </source>
</evidence>
<reference evidence="12" key="1">
    <citation type="journal article" date="2018" name="Nat. Microbiol.">
        <title>Leveraging single-cell genomics to expand the fungal tree of life.</title>
        <authorList>
            <person name="Ahrendt S.R."/>
            <person name="Quandt C.A."/>
            <person name="Ciobanu D."/>
            <person name="Clum A."/>
            <person name="Salamov A."/>
            <person name="Andreopoulos B."/>
            <person name="Cheng J.F."/>
            <person name="Woyke T."/>
            <person name="Pelin A."/>
            <person name="Henrissat B."/>
            <person name="Reynolds N.K."/>
            <person name="Benny G.L."/>
            <person name="Smith M.E."/>
            <person name="James T.Y."/>
            <person name="Grigoriev I.V."/>
        </authorList>
    </citation>
    <scope>NUCLEOTIDE SEQUENCE [LARGE SCALE GENOMIC DNA]</scope>
    <source>
        <strain evidence="12">CSF55</strain>
    </source>
</reference>
<dbReference type="GO" id="GO:0005789">
    <property type="term" value="C:endoplasmic reticulum membrane"/>
    <property type="evidence" value="ECO:0007669"/>
    <property type="project" value="UniProtKB-SubCell"/>
</dbReference>
<dbReference type="Pfam" id="PF04506">
    <property type="entry name" value="Rft-1"/>
    <property type="match status" value="2"/>
</dbReference>
<dbReference type="PANTHER" id="PTHR13117:SF5">
    <property type="entry name" value="PROTEIN RFT1 HOMOLOG"/>
    <property type="match status" value="1"/>
</dbReference>
<keyword evidence="7 10" id="KW-0472">Membrane</keyword>
<evidence type="ECO:0000313" key="11">
    <source>
        <dbReference type="EMBL" id="RKP22183.1"/>
    </source>
</evidence>
<proteinExistence type="inferred from homology"/>
<comment type="similarity">
    <text evidence="3 10">Belongs to the RFT1 family.</text>
</comment>
<feature type="transmembrane region" description="Helical" evidence="10">
    <location>
        <begin position="184"/>
        <end position="209"/>
    </location>
</feature>
<protein>
    <recommendedName>
        <fullName evidence="8 10">Man(5)GlcNAc(2)-PP-dolichol translocation protein RFT1</fullName>
    </recommendedName>
</protein>
<comment type="subcellular location">
    <subcellularLocation>
        <location evidence="1 10">Endoplasmic reticulum membrane</location>
        <topology evidence="1 10">Multi-pass membrane protein</topology>
    </subcellularLocation>
</comment>
<evidence type="ECO:0000313" key="12">
    <source>
        <dbReference type="Proteomes" id="UP000281549"/>
    </source>
</evidence>
<dbReference type="AlphaFoldDB" id="A0A4P9YQT5"/>
<keyword evidence="4 10" id="KW-0812">Transmembrane</keyword>
<gene>
    <name evidence="11" type="ORF">ROZALSC1DRAFT_19889</name>
</gene>
<evidence type="ECO:0000256" key="8">
    <source>
        <dbReference type="ARBA" id="ARBA00044793"/>
    </source>
</evidence>
<keyword evidence="6 10" id="KW-1133">Transmembrane helix</keyword>
<dbReference type="PANTHER" id="PTHR13117">
    <property type="entry name" value="ENDOPLASMIC RETICULUM MULTISPAN TRANSMEMBRANE PROTEIN-RELATED"/>
    <property type="match status" value="1"/>
</dbReference>
<dbReference type="GO" id="GO:0006488">
    <property type="term" value="P:dolichol-linked oligosaccharide biosynthetic process"/>
    <property type="evidence" value="ECO:0007669"/>
    <property type="project" value="InterPro"/>
</dbReference>
<feature type="transmembrane region" description="Helical" evidence="10">
    <location>
        <begin position="124"/>
        <end position="142"/>
    </location>
</feature>
<feature type="transmembrane region" description="Helical" evidence="10">
    <location>
        <begin position="154"/>
        <end position="172"/>
    </location>
</feature>
<keyword evidence="5 10" id="KW-0256">Endoplasmic reticulum</keyword>
<comment type="pathway">
    <text evidence="2">Protein modification; protein glycosylation.</text>
</comment>
<organism evidence="11 12">
    <name type="scientific">Rozella allomycis (strain CSF55)</name>
    <dbReference type="NCBI Taxonomy" id="988480"/>
    <lineage>
        <taxon>Eukaryota</taxon>
        <taxon>Fungi</taxon>
        <taxon>Fungi incertae sedis</taxon>
        <taxon>Cryptomycota</taxon>
        <taxon>Cryptomycota incertae sedis</taxon>
        <taxon>Rozella</taxon>
    </lineage>
</organism>
<feature type="transmembrane region" description="Helical" evidence="10">
    <location>
        <begin position="387"/>
        <end position="408"/>
    </location>
</feature>
<name>A0A4P9YQT5_ROZAC</name>
<evidence type="ECO:0000256" key="2">
    <source>
        <dbReference type="ARBA" id="ARBA00004922"/>
    </source>
</evidence>
<comment type="function">
    <text evidence="9 10">Intramembrane glycolipid transporter that operates in the biosynthetic pathway of dolichol-linked oligosaccharides, the glycan precursors employed in protein asparagine (N)-glycosylation. The sequential addition of sugars to dolichol pyrophosphate produces dolichol-linked oligosaccharides containing fourteen sugars, including two GlcNAcs, nine mannoses and three glucoses. Once assembled, the oligosaccharide is transferred from the lipid to nascent proteins by oligosaccharyltransferases. The assembly of dolichol-linked oligosaccharides begins on the cytosolic side of the endoplasmic reticulum membrane and finishes in its lumen. RFT1 could mediate the translocation of the cytosolically oriented intermediate DolPP-GlcNAc2Man5, produced by ALG11, into the ER lumen where dolichol-linked oligosaccharides assembly continues. However, the intramembrane lipid transporter activity could not be confirmed in vitro.</text>
</comment>
<evidence type="ECO:0000256" key="3">
    <source>
        <dbReference type="ARBA" id="ARBA00010288"/>
    </source>
</evidence>
<evidence type="ECO:0000256" key="6">
    <source>
        <dbReference type="ARBA" id="ARBA00022989"/>
    </source>
</evidence>
<feature type="transmembrane region" description="Helical" evidence="10">
    <location>
        <begin position="346"/>
        <end position="367"/>
    </location>
</feature>